<dbReference type="EMBL" id="GGEC01020844">
    <property type="protein sequence ID" value="MBX01328.1"/>
    <property type="molecule type" value="Transcribed_RNA"/>
</dbReference>
<sequence>MEKGTKGRRCTSASHRQMRDNVQNRLNDLQQKFFDFQAARKEARIGDVAVLEEQMYRDLCEWKNELDVPSPASSLLGDSIGSFSDDIGRLLQLYEEEDDATSGIAKQSTMKLERGPESDIEGLNLSNILTFQDEYLLNINPQDLAFESFDQPNSSPWCLQNRVVSTSDMSTFWDCHQYILDDGFNHGLSISTNGKCEKDDNSCILPFSSTPLSAIPPPSAFMGPKCALWDCTRPVEGCELYKDYCSSFHATLALNEGLPGMNPVLRPNGIGLKDTLLFYTVSAKMEGKYVGIPQCEGAANMKSPWNASELFDLSLLEGETVREWLFFDRPRKAFDSGNRKQRSLPDYKGRGWHESRKQVMKEYGGQKRSYYMDPQPSGSCEWHLYEYEISNSDARALYRLELKLVDGKKTPKGNSTKNSLVDLQKRMGRLTADATANESPSDTSSMKAIKEACAGDVNLPQDQKTTSSGSLAYDLEQSSFK</sequence>
<name>A0A2P2K6I8_RHIMU</name>
<evidence type="ECO:0000256" key="1">
    <source>
        <dbReference type="SAM" id="MobiDB-lite"/>
    </source>
</evidence>
<accession>A0A2P2K6I8</accession>
<dbReference type="GO" id="GO:0045893">
    <property type="term" value="P:positive regulation of DNA-templated transcription"/>
    <property type="evidence" value="ECO:0007669"/>
    <property type="project" value="TreeGrafter"/>
</dbReference>
<dbReference type="GO" id="GO:0005634">
    <property type="term" value="C:nucleus"/>
    <property type="evidence" value="ECO:0007669"/>
    <property type="project" value="TreeGrafter"/>
</dbReference>
<dbReference type="PANTHER" id="PTHR33873:SF15">
    <property type="entry name" value="TRANSCRIPTION FACTOR VOZ2"/>
    <property type="match status" value="1"/>
</dbReference>
<protein>
    <submittedName>
        <fullName evidence="2">Transcription factor VOZ1 isoform X1</fullName>
    </submittedName>
</protein>
<feature type="region of interest" description="Disordered" evidence="1">
    <location>
        <begin position="431"/>
        <end position="481"/>
    </location>
</feature>
<dbReference type="AlphaFoldDB" id="A0A2P2K6I8"/>
<dbReference type="GO" id="GO:0048578">
    <property type="term" value="P:positive regulation of long-day photoperiodism, flowering"/>
    <property type="evidence" value="ECO:0007669"/>
    <property type="project" value="InterPro"/>
</dbReference>
<proteinExistence type="predicted"/>
<dbReference type="InterPro" id="IPR039277">
    <property type="entry name" value="VOZ1/VOZ2"/>
</dbReference>
<evidence type="ECO:0000313" key="2">
    <source>
        <dbReference type="EMBL" id="MBX01331.1"/>
    </source>
</evidence>
<reference evidence="2" key="1">
    <citation type="submission" date="2018-02" db="EMBL/GenBank/DDBJ databases">
        <title>Rhizophora mucronata_Transcriptome.</title>
        <authorList>
            <person name="Meera S.P."/>
            <person name="Sreeshan A."/>
            <person name="Augustine A."/>
        </authorList>
    </citation>
    <scope>NUCLEOTIDE SEQUENCE</scope>
    <source>
        <tissue evidence="2">Leaf</tissue>
    </source>
</reference>
<feature type="compositionally biased region" description="Polar residues" evidence="1">
    <location>
        <begin position="460"/>
        <end position="481"/>
    </location>
</feature>
<organism evidence="2">
    <name type="scientific">Rhizophora mucronata</name>
    <name type="common">Asiatic mangrove</name>
    <dbReference type="NCBI Taxonomy" id="61149"/>
    <lineage>
        <taxon>Eukaryota</taxon>
        <taxon>Viridiplantae</taxon>
        <taxon>Streptophyta</taxon>
        <taxon>Embryophyta</taxon>
        <taxon>Tracheophyta</taxon>
        <taxon>Spermatophyta</taxon>
        <taxon>Magnoliopsida</taxon>
        <taxon>eudicotyledons</taxon>
        <taxon>Gunneridae</taxon>
        <taxon>Pentapetalae</taxon>
        <taxon>rosids</taxon>
        <taxon>fabids</taxon>
        <taxon>Malpighiales</taxon>
        <taxon>Rhizophoraceae</taxon>
        <taxon>Rhizophora</taxon>
    </lineage>
</organism>
<dbReference type="GO" id="GO:0043565">
    <property type="term" value="F:sequence-specific DNA binding"/>
    <property type="evidence" value="ECO:0007669"/>
    <property type="project" value="TreeGrafter"/>
</dbReference>
<dbReference type="EMBL" id="GGEC01020845">
    <property type="protein sequence ID" value="MBX01329.1"/>
    <property type="molecule type" value="Transcribed_RNA"/>
</dbReference>
<dbReference type="EMBL" id="GGEC01020847">
    <property type="protein sequence ID" value="MBX01331.1"/>
    <property type="molecule type" value="Transcribed_RNA"/>
</dbReference>
<feature type="compositionally biased region" description="Polar residues" evidence="1">
    <location>
        <begin position="434"/>
        <end position="446"/>
    </location>
</feature>
<dbReference type="PANTHER" id="PTHR33873">
    <property type="entry name" value="TRANSCRIPTION FACTOR VOZ1"/>
    <property type="match status" value="1"/>
</dbReference>